<dbReference type="Gene3D" id="3.90.1340.10">
    <property type="entry name" value="Phage tail collar domain"/>
    <property type="match status" value="1"/>
</dbReference>
<dbReference type="Proteomes" id="UP000679388">
    <property type="component" value="Chromosome"/>
</dbReference>
<evidence type="ECO:0000313" key="3">
    <source>
        <dbReference type="Proteomes" id="UP000679388"/>
    </source>
</evidence>
<reference evidence="2" key="1">
    <citation type="submission" date="2020-07" db="EMBL/GenBank/DDBJ databases">
        <title>Acinetobacter junii strain YR7 chromosome and plasmid pNDM-YR7.</title>
        <authorList>
            <person name="Tang B."/>
        </authorList>
    </citation>
    <scope>NUCLEOTIDE SEQUENCE</scope>
    <source>
        <strain evidence="2">YR7</strain>
    </source>
</reference>
<dbReference type="AlphaFoldDB" id="A0AAX1MMA7"/>
<dbReference type="Pfam" id="PF07484">
    <property type="entry name" value="Collar"/>
    <property type="match status" value="1"/>
</dbReference>
<sequence>MLREAFLGEICMVAFHFVPQGWMFCDGRLLNVQEHSSLYNLLGNTYGGEKDKTFALPDLRGRMPICAGERLTDKQSFSLAQKGGSASVRLDARNLPTHQHKLNEQKIKANLSLTPLASQEMGDTPDPSNAVWAHTTGETIYSTNTSGLKNMRPIQASIETELSGMTAMEGSGLAFDVTNPYLSLNFIICVHGTYPPMP</sequence>
<organism evidence="2 3">
    <name type="scientific">Acinetobacter junii</name>
    <dbReference type="NCBI Taxonomy" id="40215"/>
    <lineage>
        <taxon>Bacteria</taxon>
        <taxon>Pseudomonadati</taxon>
        <taxon>Pseudomonadota</taxon>
        <taxon>Gammaproteobacteria</taxon>
        <taxon>Moraxellales</taxon>
        <taxon>Moraxellaceae</taxon>
        <taxon>Acinetobacter</taxon>
    </lineage>
</organism>
<name>A0AAX1MMA7_ACIJU</name>
<accession>A0AAX1MMA7</accession>
<proteinExistence type="predicted"/>
<evidence type="ECO:0000313" key="2">
    <source>
        <dbReference type="EMBL" id="QUY37732.1"/>
    </source>
</evidence>
<gene>
    <name evidence="2" type="ORF">H2677_06070</name>
</gene>
<dbReference type="GeneID" id="70092077"/>
<dbReference type="SUPFAM" id="SSF88874">
    <property type="entry name" value="Receptor-binding domain of short tail fibre protein gp12"/>
    <property type="match status" value="1"/>
</dbReference>
<dbReference type="EMBL" id="CP059558">
    <property type="protein sequence ID" value="QUY37732.1"/>
    <property type="molecule type" value="Genomic_DNA"/>
</dbReference>
<dbReference type="InterPro" id="IPR011083">
    <property type="entry name" value="Phage_tail_collar_dom"/>
</dbReference>
<evidence type="ECO:0000259" key="1">
    <source>
        <dbReference type="Pfam" id="PF07484"/>
    </source>
</evidence>
<dbReference type="InterPro" id="IPR037053">
    <property type="entry name" value="Phage_tail_collar_dom_sf"/>
</dbReference>
<dbReference type="RefSeq" id="WP_212639374.1">
    <property type="nucleotide sequence ID" value="NZ_CP059558.1"/>
</dbReference>
<feature type="domain" description="Phage tail collar" evidence="1">
    <location>
        <begin position="8"/>
        <end position="64"/>
    </location>
</feature>
<protein>
    <submittedName>
        <fullName evidence="2">Tail fiber protein</fullName>
    </submittedName>
</protein>